<dbReference type="PANTHER" id="PTHR42760:SF135">
    <property type="entry name" value="BLL7886 PROTEIN"/>
    <property type="match status" value="1"/>
</dbReference>
<dbReference type="EMBL" id="BAAADS010000012">
    <property type="protein sequence ID" value="GAA0602996.1"/>
    <property type="molecule type" value="Genomic_DNA"/>
</dbReference>
<dbReference type="Gene3D" id="3.40.50.720">
    <property type="entry name" value="NAD(P)-binding Rossmann-like Domain"/>
    <property type="match status" value="1"/>
</dbReference>
<gene>
    <name evidence="2" type="ORF">GCM10009001_20040</name>
</gene>
<dbReference type="CDD" id="cd05233">
    <property type="entry name" value="SDR_c"/>
    <property type="match status" value="1"/>
</dbReference>
<name>A0ABP3R929_9BACI</name>
<evidence type="ECO:0000313" key="2">
    <source>
        <dbReference type="EMBL" id="GAA0602996.1"/>
    </source>
</evidence>
<dbReference type="SUPFAM" id="SSF51735">
    <property type="entry name" value="NAD(P)-binding Rossmann-fold domains"/>
    <property type="match status" value="1"/>
</dbReference>
<dbReference type="InterPro" id="IPR020904">
    <property type="entry name" value="Sc_DH/Rdtase_CS"/>
</dbReference>
<evidence type="ECO:0000313" key="3">
    <source>
        <dbReference type="Proteomes" id="UP001500866"/>
    </source>
</evidence>
<dbReference type="Pfam" id="PF13561">
    <property type="entry name" value="adh_short_C2"/>
    <property type="match status" value="1"/>
</dbReference>
<sequence>MPDLKKQVIFITGANRGQGKAIADHLASLGGIVVVGARNFDKAQEVALAIGENHAYPVQLDVTKESQWKAAVDVVMHKFGKIDVLVNNAGVLKRKPFTNITIDDYQQLINVNQLGVFRGMQAVIPHMEKQQKGSIINNLSISAFAPIGNSSAYAATKASVVAMSKAAAIELGQKGIRVNMVHPGGIETEMATQGEEVPDFYNSVPLGRIGQPIEIARAVAFLASDESSYCTGTEIVVDGGMTLGTEEEQERK</sequence>
<comment type="caution">
    <text evidence="2">The sequence shown here is derived from an EMBL/GenBank/DDBJ whole genome shotgun (WGS) entry which is preliminary data.</text>
</comment>
<protein>
    <submittedName>
        <fullName evidence="2">Glucose 1-dehydrogenase</fullName>
    </submittedName>
</protein>
<proteinExistence type="inferred from homology"/>
<dbReference type="InterPro" id="IPR036291">
    <property type="entry name" value="NAD(P)-bd_dom_sf"/>
</dbReference>
<dbReference type="PANTHER" id="PTHR42760">
    <property type="entry name" value="SHORT-CHAIN DEHYDROGENASES/REDUCTASES FAMILY MEMBER"/>
    <property type="match status" value="1"/>
</dbReference>
<dbReference type="PROSITE" id="PS00061">
    <property type="entry name" value="ADH_SHORT"/>
    <property type="match status" value="1"/>
</dbReference>
<comment type="similarity">
    <text evidence="1">Belongs to the short-chain dehydrogenases/reductases (SDR) family.</text>
</comment>
<organism evidence="2 3">
    <name type="scientific">Virgibacillus siamensis</name>
    <dbReference type="NCBI Taxonomy" id="480071"/>
    <lineage>
        <taxon>Bacteria</taxon>
        <taxon>Bacillati</taxon>
        <taxon>Bacillota</taxon>
        <taxon>Bacilli</taxon>
        <taxon>Bacillales</taxon>
        <taxon>Bacillaceae</taxon>
        <taxon>Virgibacillus</taxon>
    </lineage>
</organism>
<reference evidence="3" key="1">
    <citation type="journal article" date="2019" name="Int. J. Syst. Evol. Microbiol.">
        <title>The Global Catalogue of Microorganisms (GCM) 10K type strain sequencing project: providing services to taxonomists for standard genome sequencing and annotation.</title>
        <authorList>
            <consortium name="The Broad Institute Genomics Platform"/>
            <consortium name="The Broad Institute Genome Sequencing Center for Infectious Disease"/>
            <person name="Wu L."/>
            <person name="Ma J."/>
        </authorList>
    </citation>
    <scope>NUCLEOTIDE SEQUENCE [LARGE SCALE GENOMIC DNA]</scope>
    <source>
        <strain evidence="3">JCM 15395</strain>
    </source>
</reference>
<dbReference type="PRINTS" id="PR00081">
    <property type="entry name" value="GDHRDH"/>
</dbReference>
<dbReference type="NCBIfam" id="NF005559">
    <property type="entry name" value="PRK07231.1"/>
    <property type="match status" value="1"/>
</dbReference>
<dbReference type="InterPro" id="IPR002347">
    <property type="entry name" value="SDR_fam"/>
</dbReference>
<dbReference type="RefSeq" id="WP_343812589.1">
    <property type="nucleotide sequence ID" value="NZ_BAAADS010000012.1"/>
</dbReference>
<dbReference type="PRINTS" id="PR00080">
    <property type="entry name" value="SDRFAMILY"/>
</dbReference>
<evidence type="ECO:0000256" key="1">
    <source>
        <dbReference type="ARBA" id="ARBA00006484"/>
    </source>
</evidence>
<dbReference type="Proteomes" id="UP001500866">
    <property type="component" value="Unassembled WGS sequence"/>
</dbReference>
<keyword evidence="3" id="KW-1185">Reference proteome</keyword>
<accession>A0ABP3R929</accession>